<evidence type="ECO:0000313" key="6">
    <source>
        <dbReference type="EMBL" id="KUG04900.1"/>
    </source>
</evidence>
<proteinExistence type="inferred from homology"/>
<evidence type="ECO:0000259" key="5">
    <source>
        <dbReference type="Pfam" id="PF01058"/>
    </source>
</evidence>
<dbReference type="AlphaFoldDB" id="A0A0W8E8F9"/>
<dbReference type="NCBIfam" id="TIGR01957">
    <property type="entry name" value="nuoB_fam"/>
    <property type="match status" value="1"/>
</dbReference>
<dbReference type="PANTHER" id="PTHR11995:SF14">
    <property type="entry name" value="NADH DEHYDROGENASE [UBIQUINONE] IRON-SULFUR PROTEIN 7, MITOCHONDRIAL"/>
    <property type="match status" value="1"/>
</dbReference>
<dbReference type="GO" id="GO:0048038">
    <property type="term" value="F:quinone binding"/>
    <property type="evidence" value="ECO:0007669"/>
    <property type="project" value="InterPro"/>
</dbReference>
<dbReference type="InterPro" id="IPR006138">
    <property type="entry name" value="NADH_UQ_OxRdtase_20Kd_su"/>
</dbReference>
<accession>A0A0W8E8F9</accession>
<dbReference type="NCBIfam" id="NF005012">
    <property type="entry name" value="PRK06411.1"/>
    <property type="match status" value="1"/>
</dbReference>
<keyword evidence="6" id="KW-0830">Ubiquinone</keyword>
<protein>
    <submittedName>
        <fullName evidence="6">Nadh-ubiquinone oxidoreductase chain b</fullName>
        <ecNumber evidence="6">1.6.5.3</ecNumber>
    </submittedName>
</protein>
<evidence type="ECO:0000256" key="1">
    <source>
        <dbReference type="ARBA" id="ARBA00009173"/>
    </source>
</evidence>
<keyword evidence="4" id="KW-0520">NAD</keyword>
<dbReference type="GO" id="GO:0008137">
    <property type="term" value="F:NADH dehydrogenase (ubiquinone) activity"/>
    <property type="evidence" value="ECO:0007669"/>
    <property type="project" value="InterPro"/>
</dbReference>
<dbReference type="HAMAP" id="MF_01356">
    <property type="entry name" value="NDH1_NuoB"/>
    <property type="match status" value="1"/>
</dbReference>
<comment type="similarity">
    <text evidence="1">Belongs to the complex I 20 kDa subunit family.</text>
</comment>
<dbReference type="SUPFAM" id="SSF56770">
    <property type="entry name" value="HydA/Nqo6-like"/>
    <property type="match status" value="1"/>
</dbReference>
<dbReference type="GO" id="GO:0045271">
    <property type="term" value="C:respiratory chain complex I"/>
    <property type="evidence" value="ECO:0007669"/>
    <property type="project" value="TreeGrafter"/>
</dbReference>
<dbReference type="GO" id="GO:0015990">
    <property type="term" value="P:electron transport coupled proton transport"/>
    <property type="evidence" value="ECO:0007669"/>
    <property type="project" value="TreeGrafter"/>
</dbReference>
<organism evidence="6">
    <name type="scientific">hydrocarbon metagenome</name>
    <dbReference type="NCBI Taxonomy" id="938273"/>
    <lineage>
        <taxon>unclassified sequences</taxon>
        <taxon>metagenomes</taxon>
        <taxon>ecological metagenomes</taxon>
    </lineage>
</organism>
<dbReference type="EC" id="1.6.5.3" evidence="6"/>
<sequence length="170" mass="19072">MVLDTKNNDQLNDVEELARNNILVTTFDKLWNWGRSWSFWPLNYGCNCCPIEVMAAGAGRFDQARFGYEVVRAVPRQADLLTVAGPITLKMKPAIERVWAQMPEPKWVIAMGNCAISGGPFKDGYSVLPGVDSIIPVDVYIPGCPVRPEALFHGMLELKKKVQQGEYRRS</sequence>
<comment type="caution">
    <text evidence="6">The sequence shown here is derived from an EMBL/GenBank/DDBJ whole genome shotgun (WGS) entry which is preliminary data.</text>
</comment>
<keyword evidence="2" id="KW-0813">Transport</keyword>
<dbReference type="FunFam" id="3.40.50.12280:FF:000002">
    <property type="entry name" value="NADH-quinone oxidoreductase subunit B"/>
    <property type="match status" value="1"/>
</dbReference>
<dbReference type="GO" id="GO:0016491">
    <property type="term" value="F:oxidoreductase activity"/>
    <property type="evidence" value="ECO:0007669"/>
    <property type="project" value="UniProtKB-KW"/>
</dbReference>
<dbReference type="GO" id="GO:0009060">
    <property type="term" value="P:aerobic respiration"/>
    <property type="evidence" value="ECO:0007669"/>
    <property type="project" value="TreeGrafter"/>
</dbReference>
<gene>
    <name evidence="6" type="ORF">ASZ90_017689</name>
</gene>
<dbReference type="Gene3D" id="3.40.50.12280">
    <property type="match status" value="1"/>
</dbReference>
<dbReference type="PANTHER" id="PTHR11995">
    <property type="entry name" value="NADH DEHYDROGENASE"/>
    <property type="match status" value="1"/>
</dbReference>
<name>A0A0W8E8F9_9ZZZZ</name>
<reference evidence="6" key="1">
    <citation type="journal article" date="2015" name="Proc. Natl. Acad. Sci. U.S.A.">
        <title>Networks of energetic and metabolic interactions define dynamics in microbial communities.</title>
        <authorList>
            <person name="Embree M."/>
            <person name="Liu J.K."/>
            <person name="Al-Bassam M.M."/>
            <person name="Zengler K."/>
        </authorList>
    </citation>
    <scope>NUCLEOTIDE SEQUENCE</scope>
</reference>
<evidence type="ECO:0000256" key="4">
    <source>
        <dbReference type="ARBA" id="ARBA00023027"/>
    </source>
</evidence>
<keyword evidence="3" id="KW-1278">Translocase</keyword>
<dbReference type="GO" id="GO:0051539">
    <property type="term" value="F:4 iron, 4 sulfur cluster binding"/>
    <property type="evidence" value="ECO:0007669"/>
    <property type="project" value="InterPro"/>
</dbReference>
<dbReference type="Pfam" id="PF01058">
    <property type="entry name" value="Oxidored_q6"/>
    <property type="match status" value="1"/>
</dbReference>
<keyword evidence="6" id="KW-0560">Oxidoreductase</keyword>
<dbReference type="EMBL" id="LNQE01001836">
    <property type="protein sequence ID" value="KUG04900.1"/>
    <property type="molecule type" value="Genomic_DNA"/>
</dbReference>
<feature type="domain" description="NADH:ubiquinone oxidoreductase-like 20kDa subunit" evidence="5">
    <location>
        <begin position="46"/>
        <end position="157"/>
    </location>
</feature>
<evidence type="ECO:0000256" key="2">
    <source>
        <dbReference type="ARBA" id="ARBA00022448"/>
    </source>
</evidence>
<evidence type="ECO:0000256" key="3">
    <source>
        <dbReference type="ARBA" id="ARBA00022967"/>
    </source>
</evidence>
<dbReference type="InterPro" id="IPR006137">
    <property type="entry name" value="NADH_UbQ_OxRdtase-like_20kDa"/>
</dbReference>